<protein>
    <submittedName>
        <fullName evidence="1">Uncharacterized protein</fullName>
    </submittedName>
</protein>
<name>A0A4Y9XRS0_9AGAM</name>
<gene>
    <name evidence="1" type="ORF">EVG20_g10713</name>
</gene>
<dbReference type="AlphaFoldDB" id="A0A4Y9XRS0"/>
<organism evidence="1 2">
    <name type="scientific">Dentipellis fragilis</name>
    <dbReference type="NCBI Taxonomy" id="205917"/>
    <lineage>
        <taxon>Eukaryota</taxon>
        <taxon>Fungi</taxon>
        <taxon>Dikarya</taxon>
        <taxon>Basidiomycota</taxon>
        <taxon>Agaricomycotina</taxon>
        <taxon>Agaricomycetes</taxon>
        <taxon>Russulales</taxon>
        <taxon>Hericiaceae</taxon>
        <taxon>Dentipellis</taxon>
    </lineage>
</organism>
<proteinExistence type="predicted"/>
<dbReference type="Proteomes" id="UP000298327">
    <property type="component" value="Unassembled WGS sequence"/>
</dbReference>
<evidence type="ECO:0000313" key="2">
    <source>
        <dbReference type="Proteomes" id="UP000298327"/>
    </source>
</evidence>
<dbReference type="EMBL" id="SEOQ01001376">
    <property type="protein sequence ID" value="TFY52083.1"/>
    <property type="molecule type" value="Genomic_DNA"/>
</dbReference>
<accession>A0A4Y9XRS0</accession>
<keyword evidence="2" id="KW-1185">Reference proteome</keyword>
<comment type="caution">
    <text evidence="1">The sequence shown here is derived from an EMBL/GenBank/DDBJ whole genome shotgun (WGS) entry which is preliminary data.</text>
</comment>
<reference evidence="1 2" key="1">
    <citation type="submission" date="2019-02" db="EMBL/GenBank/DDBJ databases">
        <title>Genome sequencing of the rare red list fungi Dentipellis fragilis.</title>
        <authorList>
            <person name="Buettner E."/>
            <person name="Kellner H."/>
        </authorList>
    </citation>
    <scope>NUCLEOTIDE SEQUENCE [LARGE SCALE GENOMIC DNA]</scope>
    <source>
        <strain evidence="1 2">DSM 105465</strain>
    </source>
</reference>
<sequence>MKPVIRSPFGSTILHSPPDLAPQMDLIKTLTNTAYPVVVFQFFPKGREDHCVASFRWTIQLIENKSNCSGRRIRVGKPDMNDHHGRTQFYCGYTMPDVQLRGNYECRGGIQIGTVRHRDLIAFENTAGRIYALSVRGDEQWAARGWVIDWIRLLKGKPWVYGALWTEKDFLEKFDALDRITTGFEDLYETNASANLPFIKYLRDG</sequence>
<evidence type="ECO:0000313" key="1">
    <source>
        <dbReference type="EMBL" id="TFY52083.1"/>
    </source>
</evidence>